<dbReference type="Pfam" id="PF04002">
    <property type="entry name" value="RadC"/>
    <property type="match status" value="1"/>
</dbReference>
<reference evidence="2" key="1">
    <citation type="submission" date="2022-03" db="EMBL/GenBank/DDBJ databases">
        <title>De novo assembled genomes of Belliella spp. (Cyclobacteriaceae) strains.</title>
        <authorList>
            <person name="Szabo A."/>
            <person name="Korponai K."/>
            <person name="Felfoldi T."/>
        </authorList>
    </citation>
    <scope>NUCLEOTIDE SEQUENCE</scope>
    <source>
        <strain evidence="2">DSM 111904</strain>
    </source>
</reference>
<dbReference type="Proteomes" id="UP001165489">
    <property type="component" value="Unassembled WGS sequence"/>
</dbReference>
<protein>
    <submittedName>
        <fullName evidence="2">DNA repair protein RadC</fullName>
    </submittedName>
</protein>
<dbReference type="InterPro" id="IPR025657">
    <property type="entry name" value="RadC_JAB"/>
</dbReference>
<keyword evidence="3" id="KW-1185">Reference proteome</keyword>
<name>A0ABS9V100_9BACT</name>
<comment type="caution">
    <text evidence="2">The sequence shown here is derived from an EMBL/GenBank/DDBJ whole genome shotgun (WGS) entry which is preliminary data.</text>
</comment>
<evidence type="ECO:0000259" key="1">
    <source>
        <dbReference type="Pfam" id="PF04002"/>
    </source>
</evidence>
<dbReference type="Gene3D" id="3.40.140.10">
    <property type="entry name" value="Cytidine Deaminase, domain 2"/>
    <property type="match status" value="1"/>
</dbReference>
<evidence type="ECO:0000313" key="2">
    <source>
        <dbReference type="EMBL" id="MCH7410008.1"/>
    </source>
</evidence>
<feature type="domain" description="RadC-like JAB" evidence="1">
    <location>
        <begin position="2"/>
        <end position="38"/>
    </location>
</feature>
<gene>
    <name evidence="2" type="ORF">MM239_11435</name>
</gene>
<dbReference type="EMBL" id="JAKZGP010000027">
    <property type="protein sequence ID" value="MCH7410008.1"/>
    <property type="molecule type" value="Genomic_DNA"/>
</dbReference>
<accession>A0ABS9V100</accession>
<proteinExistence type="predicted"/>
<organism evidence="2 3">
    <name type="scientific">Belliella filtrata</name>
    <dbReference type="NCBI Taxonomy" id="2923435"/>
    <lineage>
        <taxon>Bacteria</taxon>
        <taxon>Pseudomonadati</taxon>
        <taxon>Bacteroidota</taxon>
        <taxon>Cytophagia</taxon>
        <taxon>Cytophagales</taxon>
        <taxon>Cyclobacteriaceae</taxon>
        <taxon>Belliella</taxon>
    </lineage>
</organism>
<evidence type="ECO:0000313" key="3">
    <source>
        <dbReference type="Proteomes" id="UP001165489"/>
    </source>
</evidence>
<sequence>MRLTQKLKKAGEILDISIIDQIIITKDNGYFSFADEGLI</sequence>